<keyword evidence="3" id="KW-1185">Reference proteome</keyword>
<feature type="transmembrane region" description="Helical" evidence="1">
    <location>
        <begin position="358"/>
        <end position="376"/>
    </location>
</feature>
<organism evidence="2 3">
    <name type="scientific">Agrocybe pediades</name>
    <dbReference type="NCBI Taxonomy" id="84607"/>
    <lineage>
        <taxon>Eukaryota</taxon>
        <taxon>Fungi</taxon>
        <taxon>Dikarya</taxon>
        <taxon>Basidiomycota</taxon>
        <taxon>Agaricomycotina</taxon>
        <taxon>Agaricomycetes</taxon>
        <taxon>Agaricomycetidae</taxon>
        <taxon>Agaricales</taxon>
        <taxon>Agaricineae</taxon>
        <taxon>Strophariaceae</taxon>
        <taxon>Agrocybe</taxon>
    </lineage>
</organism>
<dbReference type="EMBL" id="JAACJL010000031">
    <property type="protein sequence ID" value="KAF4616962.1"/>
    <property type="molecule type" value="Genomic_DNA"/>
</dbReference>
<keyword evidence="1" id="KW-0472">Membrane</keyword>
<accession>A0A8H4VP89</accession>
<dbReference type="PANTHER" id="PTHR35043">
    <property type="entry name" value="TRANSCRIPTION FACTOR DOMAIN-CONTAINING PROTEIN"/>
    <property type="match status" value="1"/>
</dbReference>
<dbReference type="Proteomes" id="UP000521872">
    <property type="component" value="Unassembled WGS sequence"/>
</dbReference>
<name>A0A8H4VP89_9AGAR</name>
<evidence type="ECO:0000313" key="2">
    <source>
        <dbReference type="EMBL" id="KAF4616962.1"/>
    </source>
</evidence>
<feature type="transmembrane region" description="Helical" evidence="1">
    <location>
        <begin position="91"/>
        <end position="111"/>
    </location>
</feature>
<sequence length="481" mass="54854">MLLYAILYYFASSNLSIAAPSSSSGSQFANGMISSISPRDTDMVDMCPRTRLEIIWTCLATIFAASWVSVHPNMPGPNVSKVKKSLRRIEIMLWAIITPELIILWAMQQWYGAKVIENEFISKYRKPNDAFKWTKKHGFFLQMGGFVLYEKDKPKRILEWKALMAYYENGRVDLSEITEATIDDRSKADGFGKCIALIQTSWFITQCIARFSDKHLVLTELELVTAALAVLSLLMYSFWWNKPFNAEVPIVIDLHEHGYYQHLSIQTHGNDVLSIHTQVVSKFRASIQAGIEFVRSNLLNWNSFQKLALIPYNVIEYVLGCIEEFINPTLVDLHSMKVPAFYYFEGVALEHRTNLNRIGSFLVAAVFGAIHCAGWSDKIIFHTRTVSLLWRISSVIITGLPLLWISFFIFVLIENAYPNSEELENAIDVLGDVTALLSLFSIPFYIIARIILLILAFMELRYVPQGALNNIPWANVLPFIH</sequence>
<feature type="transmembrane region" description="Helical" evidence="1">
    <location>
        <begin position="433"/>
        <end position="458"/>
    </location>
</feature>
<dbReference type="PANTHER" id="PTHR35043:SF7">
    <property type="entry name" value="TRANSCRIPTION FACTOR DOMAIN-CONTAINING PROTEIN"/>
    <property type="match status" value="1"/>
</dbReference>
<comment type="caution">
    <text evidence="2">The sequence shown here is derived from an EMBL/GenBank/DDBJ whole genome shotgun (WGS) entry which is preliminary data.</text>
</comment>
<feature type="transmembrane region" description="Helical" evidence="1">
    <location>
        <begin position="388"/>
        <end position="413"/>
    </location>
</feature>
<feature type="transmembrane region" description="Helical" evidence="1">
    <location>
        <begin position="221"/>
        <end position="239"/>
    </location>
</feature>
<protein>
    <submittedName>
        <fullName evidence="2">Uncharacterized protein</fullName>
    </submittedName>
</protein>
<proteinExistence type="predicted"/>
<feature type="transmembrane region" description="Helical" evidence="1">
    <location>
        <begin position="54"/>
        <end position="70"/>
    </location>
</feature>
<keyword evidence="1" id="KW-1133">Transmembrane helix</keyword>
<dbReference type="AlphaFoldDB" id="A0A8H4VP89"/>
<evidence type="ECO:0000256" key="1">
    <source>
        <dbReference type="SAM" id="Phobius"/>
    </source>
</evidence>
<keyword evidence="1" id="KW-0812">Transmembrane</keyword>
<gene>
    <name evidence="2" type="ORF">D9613_008725</name>
</gene>
<reference evidence="2 3" key="1">
    <citation type="submission" date="2019-12" db="EMBL/GenBank/DDBJ databases">
        <authorList>
            <person name="Floudas D."/>
            <person name="Bentzer J."/>
            <person name="Ahren D."/>
            <person name="Johansson T."/>
            <person name="Persson P."/>
            <person name="Tunlid A."/>
        </authorList>
    </citation>
    <scope>NUCLEOTIDE SEQUENCE [LARGE SCALE GENOMIC DNA]</scope>
    <source>
        <strain evidence="2 3">CBS 102.39</strain>
    </source>
</reference>
<evidence type="ECO:0000313" key="3">
    <source>
        <dbReference type="Proteomes" id="UP000521872"/>
    </source>
</evidence>